<comment type="caution">
    <text evidence="2">The sequence shown here is derived from an EMBL/GenBank/DDBJ whole genome shotgun (WGS) entry which is preliminary data.</text>
</comment>
<dbReference type="PANTHER" id="PTHR46644:SF2">
    <property type="entry name" value="DNA REPAIR PROTEIN XRCC2"/>
    <property type="match status" value="1"/>
</dbReference>
<gene>
    <name evidence="2" type="ORF">ODALV1_LOCUS21343</name>
</gene>
<proteinExistence type="predicted"/>
<dbReference type="InterPro" id="IPR027417">
    <property type="entry name" value="P-loop_NTPase"/>
</dbReference>
<dbReference type="InterPro" id="IPR030547">
    <property type="entry name" value="XRCC2"/>
</dbReference>
<dbReference type="PANTHER" id="PTHR46644">
    <property type="entry name" value="DNA REPAIR PROTEIN XRCC2"/>
    <property type="match status" value="1"/>
</dbReference>
<protein>
    <recommendedName>
        <fullName evidence="4">DNA recombination and repair protein Rad51-like C-terminal domain-containing protein</fullName>
    </recommendedName>
</protein>
<evidence type="ECO:0000256" key="1">
    <source>
        <dbReference type="SAM" id="MobiDB-lite"/>
    </source>
</evidence>
<dbReference type="Gene3D" id="3.40.50.300">
    <property type="entry name" value="P-loop containing nucleotide triphosphate hydrolases"/>
    <property type="match status" value="1"/>
</dbReference>
<sequence length="359" mass="40422">MASSSRKSSTSTGNASAFDNRRAYKRARYSSSYRQKVKATQQFLGFEEARLKPTLRSFLDIDARFFPIGLHPGTMLEIKGPEKSGKTFLLTYFIARVLTVYPDKKVVLIDTRHKFSFKNYISILCHFDQELKNLQANLDQSISGLPEACPKIRSYLDRLLIFKCYSPEDLLLTVGPSSESTLEKVLLNDPKVCLVAVDSIDNYSYAESLQSVDAHLLPNVMQDLKDSLNKSRCPSICTTLVPVDKREYRRKHVESQSLKRSGFQNQASSNNTNAESTSQCQKMFTGNVQIDYSVFSNILELVPATQAEKDKLAHPIVKNISHYATAYLRSKHSANTAGSGGNHRAKFSIFSDMLWVQES</sequence>
<dbReference type="Proteomes" id="UP001642540">
    <property type="component" value="Unassembled WGS sequence"/>
</dbReference>
<organism evidence="2 3">
    <name type="scientific">Orchesella dallaii</name>
    <dbReference type="NCBI Taxonomy" id="48710"/>
    <lineage>
        <taxon>Eukaryota</taxon>
        <taxon>Metazoa</taxon>
        <taxon>Ecdysozoa</taxon>
        <taxon>Arthropoda</taxon>
        <taxon>Hexapoda</taxon>
        <taxon>Collembola</taxon>
        <taxon>Entomobryomorpha</taxon>
        <taxon>Entomobryoidea</taxon>
        <taxon>Orchesellidae</taxon>
        <taxon>Orchesellinae</taxon>
        <taxon>Orchesella</taxon>
    </lineage>
</organism>
<dbReference type="SUPFAM" id="SSF52540">
    <property type="entry name" value="P-loop containing nucleoside triphosphate hydrolases"/>
    <property type="match status" value="1"/>
</dbReference>
<keyword evidence="3" id="KW-1185">Reference proteome</keyword>
<feature type="compositionally biased region" description="Low complexity" evidence="1">
    <location>
        <begin position="264"/>
        <end position="278"/>
    </location>
</feature>
<evidence type="ECO:0000313" key="2">
    <source>
        <dbReference type="EMBL" id="CAL8126316.1"/>
    </source>
</evidence>
<evidence type="ECO:0000313" key="3">
    <source>
        <dbReference type="Proteomes" id="UP001642540"/>
    </source>
</evidence>
<dbReference type="EMBL" id="CAXLJM020000072">
    <property type="protein sequence ID" value="CAL8126316.1"/>
    <property type="molecule type" value="Genomic_DNA"/>
</dbReference>
<name>A0ABP1RCI1_9HEXA</name>
<feature type="region of interest" description="Disordered" evidence="1">
    <location>
        <begin position="254"/>
        <end position="278"/>
    </location>
</feature>
<reference evidence="2 3" key="1">
    <citation type="submission" date="2024-08" db="EMBL/GenBank/DDBJ databases">
        <authorList>
            <person name="Cucini C."/>
            <person name="Frati F."/>
        </authorList>
    </citation>
    <scope>NUCLEOTIDE SEQUENCE [LARGE SCALE GENOMIC DNA]</scope>
</reference>
<accession>A0ABP1RCI1</accession>
<evidence type="ECO:0008006" key="4">
    <source>
        <dbReference type="Google" id="ProtNLM"/>
    </source>
</evidence>